<dbReference type="RefSeq" id="WP_271323256.1">
    <property type="nucleotide sequence ID" value="NZ_JAAGKO020000007.1"/>
</dbReference>
<name>A0ABT6VXP1_9ACTN</name>
<proteinExistence type="predicted"/>
<gene>
    <name evidence="2" type="ORF">POF43_007230</name>
</gene>
<evidence type="ECO:0000313" key="3">
    <source>
        <dbReference type="Proteomes" id="UP001156398"/>
    </source>
</evidence>
<keyword evidence="3" id="KW-1185">Reference proteome</keyword>
<organism evidence="2 3">
    <name type="scientific">Streptantibioticus silvisoli</name>
    <dbReference type="NCBI Taxonomy" id="2705255"/>
    <lineage>
        <taxon>Bacteria</taxon>
        <taxon>Bacillati</taxon>
        <taxon>Actinomycetota</taxon>
        <taxon>Actinomycetes</taxon>
        <taxon>Kitasatosporales</taxon>
        <taxon>Streptomycetaceae</taxon>
        <taxon>Streptantibioticus</taxon>
    </lineage>
</organism>
<accession>A0ABT6VXP1</accession>
<evidence type="ECO:0000256" key="1">
    <source>
        <dbReference type="SAM" id="MobiDB-lite"/>
    </source>
</evidence>
<dbReference type="EMBL" id="JAAGKO020000007">
    <property type="protein sequence ID" value="MDI5962507.1"/>
    <property type="molecule type" value="Genomic_DNA"/>
</dbReference>
<reference evidence="2 3" key="1">
    <citation type="submission" date="2023-05" db="EMBL/GenBank/DDBJ databases">
        <title>Streptantibioticus silvisoli sp. nov., acidotolerant actinomycetes 1 from pine litter.</title>
        <authorList>
            <person name="Swiecimska M."/>
            <person name="Golinska P."/>
            <person name="Sangal V."/>
            <person name="Wachnowicz B."/>
            <person name="Goodfellow M."/>
        </authorList>
    </citation>
    <scope>NUCLEOTIDE SEQUENCE [LARGE SCALE GENOMIC DNA]</scope>
    <source>
        <strain evidence="2 3">SL54</strain>
    </source>
</reference>
<dbReference type="Proteomes" id="UP001156398">
    <property type="component" value="Unassembled WGS sequence"/>
</dbReference>
<evidence type="ECO:0000313" key="2">
    <source>
        <dbReference type="EMBL" id="MDI5962507.1"/>
    </source>
</evidence>
<protein>
    <submittedName>
        <fullName evidence="2">Uncharacterized protein</fullName>
    </submittedName>
</protein>
<feature type="region of interest" description="Disordered" evidence="1">
    <location>
        <begin position="1"/>
        <end position="24"/>
    </location>
</feature>
<sequence length="51" mass="4957">MGATQEGVDLGFHGGLDDQAGTEAGDVLKDLDQVTVAGEQGVDLGADGIGG</sequence>
<comment type="caution">
    <text evidence="2">The sequence shown here is derived from an EMBL/GenBank/DDBJ whole genome shotgun (WGS) entry which is preliminary data.</text>
</comment>